<comment type="caution">
    <text evidence="1">The sequence shown here is derived from an EMBL/GenBank/DDBJ whole genome shotgun (WGS) entry which is preliminary data.</text>
</comment>
<organism evidence="1">
    <name type="scientific">marine sediment metagenome</name>
    <dbReference type="NCBI Taxonomy" id="412755"/>
    <lineage>
        <taxon>unclassified sequences</taxon>
        <taxon>metagenomes</taxon>
        <taxon>ecological metagenomes</taxon>
    </lineage>
</organism>
<gene>
    <name evidence="1" type="ORF">LCGC14_2971840</name>
</gene>
<dbReference type="EMBL" id="LAZR01060436">
    <property type="protein sequence ID" value="KKK65670.1"/>
    <property type="molecule type" value="Genomic_DNA"/>
</dbReference>
<evidence type="ECO:0008006" key="2">
    <source>
        <dbReference type="Google" id="ProtNLM"/>
    </source>
</evidence>
<protein>
    <recommendedName>
        <fullName evidence="2">Terminase large subunit gp17-like C-terminal domain-containing protein</fullName>
    </recommendedName>
</protein>
<feature type="non-terminal residue" evidence="1">
    <location>
        <position position="150"/>
    </location>
</feature>
<dbReference type="AlphaFoldDB" id="A0A0F8XWM2"/>
<reference evidence="1" key="1">
    <citation type="journal article" date="2015" name="Nature">
        <title>Complex archaea that bridge the gap between prokaryotes and eukaryotes.</title>
        <authorList>
            <person name="Spang A."/>
            <person name="Saw J.H."/>
            <person name="Jorgensen S.L."/>
            <person name="Zaremba-Niedzwiedzka K."/>
            <person name="Martijn J."/>
            <person name="Lind A.E."/>
            <person name="van Eijk R."/>
            <person name="Schleper C."/>
            <person name="Guy L."/>
            <person name="Ettema T.J."/>
        </authorList>
    </citation>
    <scope>NUCLEOTIDE SEQUENCE</scope>
</reference>
<dbReference type="InterPro" id="IPR027417">
    <property type="entry name" value="P-loop_NTPase"/>
</dbReference>
<sequence>MTIDYKTDFLAFRRDLCPVEGAWGPKAIIPEWLAVWYDTTFPLPEGDPATRNVLDARTKKEGKSTDAAAVALYMGTREPYAEVVIAAADKDQAKARVLRAAKFAVENGPLGSHAKVYKDIIEFDNRSTILALPFDWKGASGGNYSCVIFD</sequence>
<dbReference type="Gene3D" id="3.40.50.300">
    <property type="entry name" value="P-loop containing nucleotide triphosphate hydrolases"/>
    <property type="match status" value="1"/>
</dbReference>
<evidence type="ECO:0000313" key="1">
    <source>
        <dbReference type="EMBL" id="KKK65670.1"/>
    </source>
</evidence>
<name>A0A0F8XWM2_9ZZZZ</name>
<proteinExistence type="predicted"/>
<accession>A0A0F8XWM2</accession>